<dbReference type="GeneTree" id="ENSGT01150000289783"/>
<sequence length="80" mass="9278">MDNSVPSGRELEEEQEMDQLGKDLEKIIDSVENMSVQLTWMAYDMVVLRTCPQVGESLQKLEEEFFRCKAVLQSNFIYAL</sequence>
<dbReference type="GO" id="GO:0007130">
    <property type="term" value="P:synaptonemal complex assembly"/>
    <property type="evidence" value="ECO:0007669"/>
    <property type="project" value="InterPro"/>
</dbReference>
<protein>
    <submittedName>
        <fullName evidence="1">Zgc:194246</fullName>
    </submittedName>
</protein>
<dbReference type="GO" id="GO:0007283">
    <property type="term" value="P:spermatogenesis"/>
    <property type="evidence" value="ECO:0007669"/>
    <property type="project" value="InterPro"/>
</dbReference>
<dbReference type="PANTHER" id="PTHR36686:SF1">
    <property type="entry name" value="SYNAPTONEMAL COMPLEX CENTRAL ELEMENT PROTEIN 3"/>
    <property type="match status" value="1"/>
</dbReference>
<reference evidence="1" key="3">
    <citation type="submission" date="2025-09" db="UniProtKB">
        <authorList>
            <consortium name="Ensembl"/>
        </authorList>
    </citation>
    <scope>IDENTIFICATION</scope>
</reference>
<reference evidence="1" key="2">
    <citation type="submission" date="2025-08" db="UniProtKB">
        <authorList>
            <consortium name="Ensembl"/>
        </authorList>
    </citation>
    <scope>IDENTIFICATION</scope>
</reference>
<dbReference type="InterPro" id="IPR028145">
    <property type="entry name" value="Synaptonemal_3"/>
</dbReference>
<dbReference type="AlphaFoldDB" id="A0A8C9SV23"/>
<dbReference type="GO" id="GO:0007131">
    <property type="term" value="P:reciprocal meiotic recombination"/>
    <property type="evidence" value="ECO:0007669"/>
    <property type="project" value="InterPro"/>
</dbReference>
<gene>
    <name evidence="1" type="primary">syce3</name>
</gene>
<dbReference type="Proteomes" id="UP000694397">
    <property type="component" value="Chromosome 13"/>
</dbReference>
<organism evidence="1 2">
    <name type="scientific">Scleropages formosus</name>
    <name type="common">Asian bonytongue</name>
    <name type="synonym">Osteoglossum formosum</name>
    <dbReference type="NCBI Taxonomy" id="113540"/>
    <lineage>
        <taxon>Eukaryota</taxon>
        <taxon>Metazoa</taxon>
        <taxon>Chordata</taxon>
        <taxon>Craniata</taxon>
        <taxon>Vertebrata</taxon>
        <taxon>Euteleostomi</taxon>
        <taxon>Actinopterygii</taxon>
        <taxon>Neopterygii</taxon>
        <taxon>Teleostei</taxon>
        <taxon>Osteoglossocephala</taxon>
        <taxon>Osteoglossomorpha</taxon>
        <taxon>Osteoglossiformes</taxon>
        <taxon>Osteoglossidae</taxon>
        <taxon>Scleropages</taxon>
    </lineage>
</organism>
<evidence type="ECO:0000313" key="2">
    <source>
        <dbReference type="Proteomes" id="UP000694397"/>
    </source>
</evidence>
<keyword evidence="2" id="KW-1185">Reference proteome</keyword>
<dbReference type="Pfam" id="PF15191">
    <property type="entry name" value="Synaptonemal_3"/>
    <property type="match status" value="1"/>
</dbReference>
<evidence type="ECO:0000313" key="1">
    <source>
        <dbReference type="Ensembl" id="ENSSFOP00015038974.1"/>
    </source>
</evidence>
<dbReference type="Ensembl" id="ENSSFOT00015068826.1">
    <property type="protein sequence ID" value="ENSSFOP00015038974.1"/>
    <property type="gene ID" value="ENSSFOG00015027779.1"/>
</dbReference>
<name>A0A8C9SV23_SCLFO</name>
<proteinExistence type="predicted"/>
<accession>A0A8C9SV23</accession>
<reference evidence="1 2" key="1">
    <citation type="submission" date="2019-04" db="EMBL/GenBank/DDBJ databases">
        <authorList>
            <consortium name="Wellcome Sanger Institute Data Sharing"/>
        </authorList>
    </citation>
    <scope>NUCLEOTIDE SEQUENCE [LARGE SCALE GENOMIC DNA]</scope>
</reference>
<dbReference type="PANTHER" id="PTHR36686">
    <property type="entry name" value="SYNAPTONEMAL COMPLEX CENTRAL ELEMENT PROTEIN 3"/>
    <property type="match status" value="1"/>
</dbReference>